<evidence type="ECO:0000313" key="6">
    <source>
        <dbReference type="Proteomes" id="UP000703661"/>
    </source>
</evidence>
<feature type="transmembrane region" description="Helical" evidence="3">
    <location>
        <begin position="106"/>
        <end position="123"/>
    </location>
</feature>
<evidence type="ECO:0000256" key="1">
    <source>
        <dbReference type="SAM" id="Coils"/>
    </source>
</evidence>
<accession>A0A9P6MXM1</accession>
<feature type="transmembrane region" description="Helical" evidence="3">
    <location>
        <begin position="357"/>
        <end position="378"/>
    </location>
</feature>
<comment type="caution">
    <text evidence="5">The sequence shown here is derived from an EMBL/GenBank/DDBJ whole genome shotgun (WGS) entry which is preliminary data.</text>
</comment>
<sequence length="448" mass="48634">MTLRDNLIAAGAATTLAVLVLSFAGVSFADPPPQSKSPVTGYPTWHQDYVDEVYEINYSFTLLALIFSTGAAYGAYRATRGPSRSLTGFVTLATGNEEASTQINEFIQFYINATWVAIVGYLFFDVGKIWAVVGALHNLLEVALLIVLQYGGRVSSLSFALYMFAYICLTIILSVYLPWPFDAVFFRWQGLCSDFGLIVVFVRTYFSTKNQLKAFGDADRHDLELAKAQRAADQLAQDQEQQLRNGVTTSSSQSVTISAAAPANGSHNPLHSLQSGWKKFVALAPTPHGQHSGANGDSSQTPAASHEPRFGGVRASVINLVPANATSGRGNSDTISIVALNQNPSIWGVEWHNPDQILLLVVAAIFHVIGNCMTTIWITNTYALSAFQISYGVSFPLYAYYLYVDNHALRQTKIYLPDTSKIKTFIGACLAIAGATATVRAGLYVSTH</sequence>
<keyword evidence="4" id="KW-0732">Signal</keyword>
<evidence type="ECO:0000313" key="5">
    <source>
        <dbReference type="EMBL" id="KAG0017697.1"/>
    </source>
</evidence>
<feature type="transmembrane region" description="Helical" evidence="3">
    <location>
        <begin position="185"/>
        <end position="206"/>
    </location>
</feature>
<name>A0A9P6MXM1_9FUNG</name>
<feature type="transmembrane region" description="Helical" evidence="3">
    <location>
        <begin position="56"/>
        <end position="76"/>
    </location>
</feature>
<feature type="transmembrane region" description="Helical" evidence="3">
    <location>
        <begin position="425"/>
        <end position="445"/>
    </location>
</feature>
<feature type="transmembrane region" description="Helical" evidence="3">
    <location>
        <begin position="384"/>
        <end position="404"/>
    </location>
</feature>
<keyword evidence="1" id="KW-0175">Coiled coil</keyword>
<feature type="region of interest" description="Disordered" evidence="2">
    <location>
        <begin position="288"/>
        <end position="307"/>
    </location>
</feature>
<protein>
    <submittedName>
        <fullName evidence="5">Uncharacterized protein</fullName>
    </submittedName>
</protein>
<evidence type="ECO:0000256" key="4">
    <source>
        <dbReference type="SAM" id="SignalP"/>
    </source>
</evidence>
<feature type="chain" id="PRO_5040258733" evidence="4">
    <location>
        <begin position="30"/>
        <end position="448"/>
    </location>
</feature>
<dbReference type="OrthoDB" id="2327125at2759"/>
<keyword evidence="3" id="KW-0472">Membrane</keyword>
<dbReference type="Proteomes" id="UP000703661">
    <property type="component" value="Unassembled WGS sequence"/>
</dbReference>
<dbReference type="AlphaFoldDB" id="A0A9P6MXM1"/>
<gene>
    <name evidence="5" type="ORF">BGZ80_008012</name>
</gene>
<keyword evidence="3" id="KW-0812">Transmembrane</keyword>
<dbReference type="EMBL" id="JAAAID010000422">
    <property type="protein sequence ID" value="KAG0017697.1"/>
    <property type="molecule type" value="Genomic_DNA"/>
</dbReference>
<feature type="transmembrane region" description="Helical" evidence="3">
    <location>
        <begin position="160"/>
        <end position="179"/>
    </location>
</feature>
<evidence type="ECO:0000256" key="3">
    <source>
        <dbReference type="SAM" id="Phobius"/>
    </source>
</evidence>
<proteinExistence type="predicted"/>
<keyword evidence="6" id="KW-1185">Reference proteome</keyword>
<evidence type="ECO:0000256" key="2">
    <source>
        <dbReference type="SAM" id="MobiDB-lite"/>
    </source>
</evidence>
<organism evidence="5 6">
    <name type="scientific">Entomortierella chlamydospora</name>
    <dbReference type="NCBI Taxonomy" id="101097"/>
    <lineage>
        <taxon>Eukaryota</taxon>
        <taxon>Fungi</taxon>
        <taxon>Fungi incertae sedis</taxon>
        <taxon>Mucoromycota</taxon>
        <taxon>Mortierellomycotina</taxon>
        <taxon>Mortierellomycetes</taxon>
        <taxon>Mortierellales</taxon>
        <taxon>Mortierellaceae</taxon>
        <taxon>Entomortierella</taxon>
    </lineage>
</organism>
<keyword evidence="3" id="KW-1133">Transmembrane helix</keyword>
<feature type="coiled-coil region" evidence="1">
    <location>
        <begin position="218"/>
        <end position="245"/>
    </location>
</feature>
<feature type="transmembrane region" description="Helical" evidence="3">
    <location>
        <begin position="129"/>
        <end position="148"/>
    </location>
</feature>
<feature type="compositionally biased region" description="Polar residues" evidence="2">
    <location>
        <begin position="292"/>
        <end position="303"/>
    </location>
</feature>
<reference evidence="5" key="1">
    <citation type="journal article" date="2020" name="Fungal Divers.">
        <title>Resolving the Mortierellaceae phylogeny through synthesis of multi-gene phylogenetics and phylogenomics.</title>
        <authorList>
            <person name="Vandepol N."/>
            <person name="Liber J."/>
            <person name="Desiro A."/>
            <person name="Na H."/>
            <person name="Kennedy M."/>
            <person name="Barry K."/>
            <person name="Grigoriev I.V."/>
            <person name="Miller A.N."/>
            <person name="O'Donnell K."/>
            <person name="Stajich J.E."/>
            <person name="Bonito G."/>
        </authorList>
    </citation>
    <scope>NUCLEOTIDE SEQUENCE</scope>
    <source>
        <strain evidence="5">NRRL 2769</strain>
    </source>
</reference>
<feature type="signal peptide" evidence="4">
    <location>
        <begin position="1"/>
        <end position="29"/>
    </location>
</feature>